<keyword evidence="6" id="KW-1185">Reference proteome</keyword>
<dbReference type="AlphaFoldDB" id="A0A168KP43"/>
<evidence type="ECO:0000313" key="5">
    <source>
        <dbReference type="EMBL" id="SAL95096.1"/>
    </source>
</evidence>
<dbReference type="Proteomes" id="UP000078561">
    <property type="component" value="Unassembled WGS sequence"/>
</dbReference>
<dbReference type="PROSITE" id="PS00108">
    <property type="entry name" value="PROTEIN_KINASE_ST"/>
    <property type="match status" value="1"/>
</dbReference>
<sequence length="409" mass="47042">MDHSTKLSKRPSLGYLKAITKKKSFMLFANSANISHSDMPEDQRSPPPPKPPKVPQQPQIPHKTSFYHSAIVDATNREDDEPIRRSISLQHHSPDPQTYGKEAPLPCSLLLHEKYHHLKKMKKVGKGGSATIYLLTRLPTFTEFFQTPPFRKKHTVPYTVLAIKRHHRRNPNEESQLTFEKRLRQEFMITKTLQHSSHVITVFELLKDRRGRWCTVMDYCGGGDVLTLLHQVDLTSEAMDCVFKQLLRGLGDLHEQGVVHRDIKPDNLLMTQAGVLKITDFGVAQQGVVCQGLCGSTPYWPPELFTTLEYDGRAMDVWSAAITFYCLLYRQIPFLQANLQDPQYATFLKQRPEWWALSQCPADLQGVILAMLHPDPTQRWHISHCLASSWVQSIDVCYEHPHHHHHHHL</sequence>
<keyword evidence="2" id="KW-0067">ATP-binding</keyword>
<feature type="region of interest" description="Disordered" evidence="3">
    <location>
        <begin position="31"/>
        <end position="60"/>
    </location>
</feature>
<organism evidence="5">
    <name type="scientific">Absidia glauca</name>
    <name type="common">Pin mould</name>
    <dbReference type="NCBI Taxonomy" id="4829"/>
    <lineage>
        <taxon>Eukaryota</taxon>
        <taxon>Fungi</taxon>
        <taxon>Fungi incertae sedis</taxon>
        <taxon>Mucoromycota</taxon>
        <taxon>Mucoromycotina</taxon>
        <taxon>Mucoromycetes</taxon>
        <taxon>Mucorales</taxon>
        <taxon>Cunninghamellaceae</taxon>
        <taxon>Absidia</taxon>
    </lineage>
</organism>
<evidence type="ECO:0000259" key="4">
    <source>
        <dbReference type="PROSITE" id="PS50011"/>
    </source>
</evidence>
<dbReference type="SMART" id="SM00220">
    <property type="entry name" value="S_TKc"/>
    <property type="match status" value="1"/>
</dbReference>
<evidence type="ECO:0000256" key="2">
    <source>
        <dbReference type="ARBA" id="ARBA00022840"/>
    </source>
</evidence>
<dbReference type="Gene3D" id="1.10.510.10">
    <property type="entry name" value="Transferase(Phosphotransferase) domain 1"/>
    <property type="match status" value="1"/>
</dbReference>
<feature type="domain" description="Protein kinase" evidence="4">
    <location>
        <begin position="118"/>
        <end position="391"/>
    </location>
</feature>
<dbReference type="STRING" id="4829.A0A168KP43"/>
<dbReference type="GO" id="GO:0005737">
    <property type="term" value="C:cytoplasm"/>
    <property type="evidence" value="ECO:0007669"/>
    <property type="project" value="TreeGrafter"/>
</dbReference>
<gene>
    <name evidence="5" type="primary">ABSGL_00395.1 scaffold 496</name>
</gene>
<dbReference type="GO" id="GO:0000226">
    <property type="term" value="P:microtubule cytoskeleton organization"/>
    <property type="evidence" value="ECO:0007669"/>
    <property type="project" value="TreeGrafter"/>
</dbReference>
<dbReference type="GO" id="GO:0005524">
    <property type="term" value="F:ATP binding"/>
    <property type="evidence" value="ECO:0007669"/>
    <property type="project" value="UniProtKB-KW"/>
</dbReference>
<dbReference type="InParanoid" id="A0A168KP43"/>
<dbReference type="PANTHER" id="PTHR24346:SF76">
    <property type="entry name" value="NON-SPECIFIC SERINE_THREONINE PROTEIN KINASE"/>
    <property type="match status" value="1"/>
</dbReference>
<dbReference type="EMBL" id="LT550139">
    <property type="protein sequence ID" value="SAL95096.1"/>
    <property type="molecule type" value="Genomic_DNA"/>
</dbReference>
<dbReference type="OrthoDB" id="6513151at2759"/>
<dbReference type="GO" id="GO:0004674">
    <property type="term" value="F:protein serine/threonine kinase activity"/>
    <property type="evidence" value="ECO:0007669"/>
    <property type="project" value="TreeGrafter"/>
</dbReference>
<proteinExistence type="predicted"/>
<protein>
    <recommendedName>
        <fullName evidence="4">Protein kinase domain-containing protein</fullName>
    </recommendedName>
</protein>
<accession>A0A168KP43</accession>
<dbReference type="SUPFAM" id="SSF56112">
    <property type="entry name" value="Protein kinase-like (PK-like)"/>
    <property type="match status" value="1"/>
</dbReference>
<keyword evidence="1" id="KW-0547">Nucleotide-binding</keyword>
<dbReference type="PROSITE" id="PS50011">
    <property type="entry name" value="PROTEIN_KINASE_DOM"/>
    <property type="match status" value="1"/>
</dbReference>
<dbReference type="InterPro" id="IPR000719">
    <property type="entry name" value="Prot_kinase_dom"/>
</dbReference>
<evidence type="ECO:0000256" key="3">
    <source>
        <dbReference type="SAM" id="MobiDB-lite"/>
    </source>
</evidence>
<evidence type="ECO:0000313" key="6">
    <source>
        <dbReference type="Proteomes" id="UP000078561"/>
    </source>
</evidence>
<dbReference type="InterPro" id="IPR008271">
    <property type="entry name" value="Ser/Thr_kinase_AS"/>
</dbReference>
<dbReference type="PANTHER" id="PTHR24346">
    <property type="entry name" value="MAP/MICROTUBULE AFFINITY-REGULATING KINASE"/>
    <property type="match status" value="1"/>
</dbReference>
<dbReference type="InterPro" id="IPR011009">
    <property type="entry name" value="Kinase-like_dom_sf"/>
</dbReference>
<evidence type="ECO:0000256" key="1">
    <source>
        <dbReference type="ARBA" id="ARBA00022741"/>
    </source>
</evidence>
<dbReference type="GO" id="GO:0035556">
    <property type="term" value="P:intracellular signal transduction"/>
    <property type="evidence" value="ECO:0007669"/>
    <property type="project" value="TreeGrafter"/>
</dbReference>
<feature type="compositionally biased region" description="Pro residues" evidence="3">
    <location>
        <begin position="45"/>
        <end position="55"/>
    </location>
</feature>
<dbReference type="Pfam" id="PF00069">
    <property type="entry name" value="Pkinase"/>
    <property type="match status" value="1"/>
</dbReference>
<reference evidence="5" key="1">
    <citation type="submission" date="2016-04" db="EMBL/GenBank/DDBJ databases">
        <authorList>
            <person name="Evans L.H."/>
            <person name="Alamgir A."/>
            <person name="Owens N."/>
            <person name="Weber N.D."/>
            <person name="Virtaneva K."/>
            <person name="Barbian K."/>
            <person name="Babar A."/>
            <person name="Rosenke K."/>
        </authorList>
    </citation>
    <scope>NUCLEOTIDE SEQUENCE [LARGE SCALE GENOMIC DNA]</scope>
    <source>
        <strain evidence="5">CBS 101.48</strain>
    </source>
</reference>
<name>A0A168KP43_ABSGL</name>